<dbReference type="OrthoDB" id="9810154at2"/>
<evidence type="ECO:0008006" key="3">
    <source>
        <dbReference type="Google" id="ProtNLM"/>
    </source>
</evidence>
<proteinExistence type="predicted"/>
<dbReference type="Pfam" id="PF00300">
    <property type="entry name" value="His_Phos_1"/>
    <property type="match status" value="1"/>
</dbReference>
<reference evidence="1 2" key="1">
    <citation type="submission" date="2016-11" db="EMBL/GenBank/DDBJ databases">
        <title>Whole Genome Sequencing of Mucilaginibacter polytrichastri RG4-7(T) isolated from the moss sample.</title>
        <authorList>
            <person name="Li Y."/>
        </authorList>
    </citation>
    <scope>NUCLEOTIDE SEQUENCE [LARGE SCALE GENOMIC DNA]</scope>
    <source>
        <strain evidence="1 2">RG4-7</strain>
    </source>
</reference>
<dbReference type="SUPFAM" id="SSF53254">
    <property type="entry name" value="Phosphoglycerate mutase-like"/>
    <property type="match status" value="1"/>
</dbReference>
<keyword evidence="2" id="KW-1185">Reference proteome</keyword>
<dbReference type="PANTHER" id="PTHR47623">
    <property type="entry name" value="OS09G0287300 PROTEIN"/>
    <property type="match status" value="1"/>
</dbReference>
<dbReference type="PANTHER" id="PTHR47623:SF1">
    <property type="entry name" value="OS09G0287300 PROTEIN"/>
    <property type="match status" value="1"/>
</dbReference>
<dbReference type="InterPro" id="IPR029033">
    <property type="entry name" value="His_PPase_superfam"/>
</dbReference>
<dbReference type="AlphaFoldDB" id="A0A1Q5ZUP3"/>
<protein>
    <recommendedName>
        <fullName evidence="3">Phosphohistidine phosphatase SixA</fullName>
    </recommendedName>
</protein>
<organism evidence="1 2">
    <name type="scientific">Mucilaginibacter polytrichastri</name>
    <dbReference type="NCBI Taxonomy" id="1302689"/>
    <lineage>
        <taxon>Bacteria</taxon>
        <taxon>Pseudomonadati</taxon>
        <taxon>Bacteroidota</taxon>
        <taxon>Sphingobacteriia</taxon>
        <taxon>Sphingobacteriales</taxon>
        <taxon>Sphingobacteriaceae</taxon>
        <taxon>Mucilaginibacter</taxon>
    </lineage>
</organism>
<evidence type="ECO:0000313" key="1">
    <source>
        <dbReference type="EMBL" id="OKS85477.1"/>
    </source>
</evidence>
<comment type="caution">
    <text evidence="1">The sequence shown here is derived from an EMBL/GenBank/DDBJ whole genome shotgun (WGS) entry which is preliminary data.</text>
</comment>
<name>A0A1Q5ZUP3_9SPHI</name>
<accession>A0A1Q5ZUP3</accession>
<dbReference type="CDD" id="cd07067">
    <property type="entry name" value="HP_PGM_like"/>
    <property type="match status" value="1"/>
</dbReference>
<dbReference type="RefSeq" id="WP_074488309.1">
    <property type="nucleotide sequence ID" value="NZ_FPAM01000001.1"/>
</dbReference>
<dbReference type="STRING" id="1302689.RG47T_0923"/>
<dbReference type="Gene3D" id="3.40.50.1240">
    <property type="entry name" value="Phosphoglycerate mutase-like"/>
    <property type="match status" value="1"/>
</dbReference>
<dbReference type="InterPro" id="IPR013078">
    <property type="entry name" value="His_Pase_superF_clade-1"/>
</dbReference>
<sequence length="157" mass="17151">MKKLLLIRHAKAAHETNTGDFARPLKHSGEKDALELAKRLVSKDMVPQTVFSSPALRAKTTASIITEHLKLHEASYIEAVYEASDPTLLQIINQLPDQFDFIALTGHNPGLSTITTYLTGKYCSLPTSGAVLINFDTESWGLISAVTGDISWVSDPD</sequence>
<evidence type="ECO:0000313" key="2">
    <source>
        <dbReference type="Proteomes" id="UP000186720"/>
    </source>
</evidence>
<dbReference type="EMBL" id="MPPL01000001">
    <property type="protein sequence ID" value="OKS85477.1"/>
    <property type="molecule type" value="Genomic_DNA"/>
</dbReference>
<gene>
    <name evidence="1" type="ORF">RG47T_0923</name>
</gene>
<dbReference type="Proteomes" id="UP000186720">
    <property type="component" value="Unassembled WGS sequence"/>
</dbReference>